<evidence type="ECO:0000256" key="3">
    <source>
        <dbReference type="ARBA" id="ARBA00022723"/>
    </source>
</evidence>
<dbReference type="AlphaFoldDB" id="A0AAU7MWV0"/>
<comment type="similarity">
    <text evidence="2">Belongs to the sulfatase family.</text>
</comment>
<dbReference type="PANTHER" id="PTHR42693">
    <property type="entry name" value="ARYLSULFATASE FAMILY MEMBER"/>
    <property type="match status" value="1"/>
</dbReference>
<dbReference type="InterPro" id="IPR050738">
    <property type="entry name" value="Sulfatase"/>
</dbReference>
<protein>
    <submittedName>
        <fullName evidence="8">Sulfatase</fullName>
    </submittedName>
</protein>
<dbReference type="KEGG" id="fld:ABNE31_14320"/>
<keyword evidence="4" id="KW-0732">Signal</keyword>
<keyword evidence="3" id="KW-0479">Metal-binding</keyword>
<dbReference type="RefSeq" id="WP_349351599.1">
    <property type="nucleotide sequence ID" value="NZ_CP157804.1"/>
</dbReference>
<dbReference type="InterPro" id="IPR024607">
    <property type="entry name" value="Sulfatase_CS"/>
</dbReference>
<organism evidence="8">
    <name type="scientific">Flagellimonas sp. MMG031</name>
    <dbReference type="NCBI Taxonomy" id="3158549"/>
    <lineage>
        <taxon>Bacteria</taxon>
        <taxon>Pseudomonadati</taxon>
        <taxon>Bacteroidota</taxon>
        <taxon>Flavobacteriia</taxon>
        <taxon>Flavobacteriales</taxon>
        <taxon>Flavobacteriaceae</taxon>
        <taxon>Flagellimonas</taxon>
    </lineage>
</organism>
<dbReference type="Pfam" id="PF00884">
    <property type="entry name" value="Sulfatase"/>
    <property type="match status" value="1"/>
</dbReference>
<gene>
    <name evidence="8" type="ORF">ABNE31_14320</name>
</gene>
<name>A0AAU7MWV0_9FLAO</name>
<feature type="domain" description="Sulfatase N-terminal" evidence="7">
    <location>
        <begin position="42"/>
        <end position="350"/>
    </location>
</feature>
<dbReference type="Gene3D" id="3.40.720.10">
    <property type="entry name" value="Alkaline Phosphatase, subunit A"/>
    <property type="match status" value="1"/>
</dbReference>
<evidence type="ECO:0000256" key="5">
    <source>
        <dbReference type="ARBA" id="ARBA00022801"/>
    </source>
</evidence>
<dbReference type="PROSITE" id="PS00149">
    <property type="entry name" value="SULFATASE_2"/>
    <property type="match status" value="1"/>
</dbReference>
<dbReference type="SUPFAM" id="SSF53649">
    <property type="entry name" value="Alkaline phosphatase-like"/>
    <property type="match status" value="1"/>
</dbReference>
<evidence type="ECO:0000256" key="4">
    <source>
        <dbReference type="ARBA" id="ARBA00022729"/>
    </source>
</evidence>
<evidence type="ECO:0000313" key="8">
    <source>
        <dbReference type="EMBL" id="XBQ22770.1"/>
    </source>
</evidence>
<comment type="cofactor">
    <cofactor evidence="1">
        <name>Ca(2+)</name>
        <dbReference type="ChEBI" id="CHEBI:29108"/>
    </cofactor>
</comment>
<keyword evidence="6" id="KW-0106">Calcium</keyword>
<dbReference type="EMBL" id="CP157804">
    <property type="protein sequence ID" value="XBQ22770.1"/>
    <property type="molecule type" value="Genomic_DNA"/>
</dbReference>
<proteinExistence type="inferred from homology"/>
<accession>A0AAU7MWV0</accession>
<keyword evidence="5" id="KW-0378">Hydrolase</keyword>
<evidence type="ECO:0000256" key="1">
    <source>
        <dbReference type="ARBA" id="ARBA00001913"/>
    </source>
</evidence>
<dbReference type="InterPro" id="IPR017850">
    <property type="entry name" value="Alkaline_phosphatase_core_sf"/>
</dbReference>
<dbReference type="PANTHER" id="PTHR42693:SF42">
    <property type="entry name" value="ARYLSULFATASE G"/>
    <property type="match status" value="1"/>
</dbReference>
<dbReference type="GO" id="GO:0046872">
    <property type="term" value="F:metal ion binding"/>
    <property type="evidence" value="ECO:0007669"/>
    <property type="project" value="UniProtKB-KW"/>
</dbReference>
<evidence type="ECO:0000259" key="7">
    <source>
        <dbReference type="Pfam" id="PF00884"/>
    </source>
</evidence>
<evidence type="ECO:0000256" key="2">
    <source>
        <dbReference type="ARBA" id="ARBA00008779"/>
    </source>
</evidence>
<dbReference type="CDD" id="cd16144">
    <property type="entry name" value="ARS_like"/>
    <property type="match status" value="1"/>
</dbReference>
<reference evidence="8" key="1">
    <citation type="submission" date="2024-05" db="EMBL/GenBank/DDBJ databases">
        <title>Draft Genome Sequences of Flagellimonas sp. MMG031 and Marinobacter sp. MMG032 Isolated from the dinoflagellate Symbiodinium pilosum.</title>
        <authorList>
            <person name="Shikuma N.J."/>
            <person name="Farrell M.V."/>
        </authorList>
    </citation>
    <scope>NUCLEOTIDE SEQUENCE</scope>
    <source>
        <strain evidence="8">MMG031</strain>
    </source>
</reference>
<dbReference type="Gene3D" id="3.30.1120.10">
    <property type="match status" value="1"/>
</dbReference>
<evidence type="ECO:0000256" key="6">
    <source>
        <dbReference type="ARBA" id="ARBA00022837"/>
    </source>
</evidence>
<dbReference type="GO" id="GO:0004065">
    <property type="term" value="F:arylsulfatase activity"/>
    <property type="evidence" value="ECO:0007669"/>
    <property type="project" value="TreeGrafter"/>
</dbReference>
<sequence>MNRYQKIIIILCLGGFLLALTAIQVFRGENALLKKEVTIKKPNIVLINIDDLGWKDLGFMGSHYYDTPHLDRLAKEGMVFTNAYANAANCAPSRACLLSGLNTPRHGVFTVGSSERGDSRTRKLVPIKNRLYLHDSIYTLPEMMKSAGYITANIGKWHVGKDPTTQGIDYNVGGSSRGNPGTKGYFSPYNIDFIKDGPKGEYLTDRLVQEAISFITKNKDSSFFAYLPLYTVHTPLQGKKAWLEKYKDKAGTNGQDNPVYAAMVSSMDENVGKILRALDTLKLSESTLVVFTSDNGGIRAISNQHPLRGGKGSYYEGGIRVPLIIRWPGHVLPGTQNNNRVSNLDLMPTFQEISYPRKKTRFLDGISFANQFMDVSKTERDLFFHFPIYLQAYNPKQDDGRDPLFRTRPGAVVISGDWKLHHYFEDDGLELYHLNEDPGERENMVELYPDKTRELLKKLSVWQKNVNAPIPNEKNANYDSNYEHQKLAQAIK</sequence>
<dbReference type="InterPro" id="IPR000917">
    <property type="entry name" value="Sulfatase_N"/>
</dbReference>